<name>A0A0F9LQ36_9ZZZZ</name>
<dbReference type="EMBL" id="LAZR01011930">
    <property type="protein sequence ID" value="KKM52865.1"/>
    <property type="molecule type" value="Genomic_DNA"/>
</dbReference>
<protein>
    <submittedName>
        <fullName evidence="1">Uncharacterized protein</fullName>
    </submittedName>
</protein>
<accession>A0A0F9LQ36</accession>
<reference evidence="1" key="1">
    <citation type="journal article" date="2015" name="Nature">
        <title>Complex archaea that bridge the gap between prokaryotes and eukaryotes.</title>
        <authorList>
            <person name="Spang A."/>
            <person name="Saw J.H."/>
            <person name="Jorgensen S.L."/>
            <person name="Zaremba-Niedzwiedzka K."/>
            <person name="Martijn J."/>
            <person name="Lind A.E."/>
            <person name="van Eijk R."/>
            <person name="Schleper C."/>
            <person name="Guy L."/>
            <person name="Ettema T.J."/>
        </authorList>
    </citation>
    <scope>NUCLEOTIDE SEQUENCE</scope>
</reference>
<sequence>MKNYSDTQEKLKELEYYSIIQDELRQIEEIGLNILRTKTEFECFRTNIYF</sequence>
<proteinExistence type="predicted"/>
<dbReference type="AlphaFoldDB" id="A0A0F9LQ36"/>
<evidence type="ECO:0000313" key="1">
    <source>
        <dbReference type="EMBL" id="KKM52865.1"/>
    </source>
</evidence>
<organism evidence="1">
    <name type="scientific">marine sediment metagenome</name>
    <dbReference type="NCBI Taxonomy" id="412755"/>
    <lineage>
        <taxon>unclassified sequences</taxon>
        <taxon>metagenomes</taxon>
        <taxon>ecological metagenomes</taxon>
    </lineage>
</organism>
<comment type="caution">
    <text evidence="1">The sequence shown here is derived from an EMBL/GenBank/DDBJ whole genome shotgun (WGS) entry which is preliminary data.</text>
</comment>
<gene>
    <name evidence="1" type="ORF">LCGC14_1554460</name>
</gene>